<proteinExistence type="inferred from homology"/>
<dbReference type="PANTHER" id="PTHR40079">
    <property type="entry name" value="MANNAN ENDO-1,4-BETA-MANNOSIDASE E-RELATED"/>
    <property type="match status" value="1"/>
</dbReference>
<evidence type="ECO:0000256" key="3">
    <source>
        <dbReference type="ARBA" id="ARBA00023295"/>
    </source>
</evidence>
<dbReference type="Gene3D" id="3.20.20.80">
    <property type="entry name" value="Glycosidases"/>
    <property type="match status" value="1"/>
</dbReference>
<organism evidence="6 7">
    <name type="scientific">Nocardioides caricicola</name>
    <dbReference type="NCBI Taxonomy" id="634770"/>
    <lineage>
        <taxon>Bacteria</taxon>
        <taxon>Bacillati</taxon>
        <taxon>Actinomycetota</taxon>
        <taxon>Actinomycetes</taxon>
        <taxon>Propionibacteriales</taxon>
        <taxon>Nocardioidaceae</taxon>
        <taxon>Nocardioides</taxon>
    </lineage>
</organism>
<dbReference type="PRINTS" id="PR00739">
    <property type="entry name" value="GLHYDRLASE26"/>
</dbReference>
<name>A0ABW0MXG9_9ACTN</name>
<keyword evidence="3 4" id="KW-0326">Glycosidase</keyword>
<evidence type="ECO:0000256" key="4">
    <source>
        <dbReference type="PROSITE-ProRule" id="PRU01100"/>
    </source>
</evidence>
<dbReference type="SUPFAM" id="SSF51445">
    <property type="entry name" value="(Trans)glycosidases"/>
    <property type="match status" value="1"/>
</dbReference>
<dbReference type="InterPro" id="IPR022790">
    <property type="entry name" value="GH26_dom"/>
</dbReference>
<dbReference type="PROSITE" id="PS51764">
    <property type="entry name" value="GH26"/>
    <property type="match status" value="1"/>
</dbReference>
<keyword evidence="2 4" id="KW-0378">Hydrolase</keyword>
<gene>
    <name evidence="6" type="ORF">ACFPKY_04875</name>
</gene>
<reference evidence="7" key="1">
    <citation type="journal article" date="2019" name="Int. J. Syst. Evol. Microbiol.">
        <title>The Global Catalogue of Microorganisms (GCM) 10K type strain sequencing project: providing services to taxonomists for standard genome sequencing and annotation.</title>
        <authorList>
            <consortium name="The Broad Institute Genomics Platform"/>
            <consortium name="The Broad Institute Genome Sequencing Center for Infectious Disease"/>
            <person name="Wu L."/>
            <person name="Ma J."/>
        </authorList>
    </citation>
    <scope>NUCLEOTIDE SEQUENCE [LARGE SCALE GENOMIC DNA]</scope>
    <source>
        <strain evidence="7">KACC 13778</strain>
    </source>
</reference>
<dbReference type="InterPro" id="IPR017853">
    <property type="entry name" value="GH"/>
</dbReference>
<comment type="caution">
    <text evidence="6">The sequence shown here is derived from an EMBL/GenBank/DDBJ whole genome shotgun (WGS) entry which is preliminary data.</text>
</comment>
<dbReference type="Pfam" id="PF02156">
    <property type="entry name" value="Glyco_hydro_26"/>
    <property type="match status" value="1"/>
</dbReference>
<dbReference type="InterPro" id="IPR000805">
    <property type="entry name" value="Glyco_hydro_26"/>
</dbReference>
<feature type="active site" description="Nucleophile" evidence="4">
    <location>
        <position position="369"/>
    </location>
</feature>
<comment type="similarity">
    <text evidence="1 4">Belongs to the glycosyl hydrolase 26 family.</text>
</comment>
<dbReference type="GO" id="GO:0016787">
    <property type="term" value="F:hydrolase activity"/>
    <property type="evidence" value="ECO:0007669"/>
    <property type="project" value="UniProtKB-KW"/>
</dbReference>
<evidence type="ECO:0000256" key="2">
    <source>
        <dbReference type="ARBA" id="ARBA00022801"/>
    </source>
</evidence>
<evidence type="ECO:0000259" key="5">
    <source>
        <dbReference type="PROSITE" id="PS51764"/>
    </source>
</evidence>
<evidence type="ECO:0000256" key="1">
    <source>
        <dbReference type="ARBA" id="ARBA00007754"/>
    </source>
</evidence>
<feature type="domain" description="GH26" evidence="5">
    <location>
        <begin position="123"/>
        <end position="433"/>
    </location>
</feature>
<dbReference type="RefSeq" id="WP_345170745.1">
    <property type="nucleotide sequence ID" value="NZ_BAABFQ010000003.1"/>
</dbReference>
<evidence type="ECO:0000313" key="7">
    <source>
        <dbReference type="Proteomes" id="UP001595956"/>
    </source>
</evidence>
<dbReference type="EMBL" id="JBHSMD010000002">
    <property type="protein sequence ID" value="MFC5492417.1"/>
    <property type="molecule type" value="Genomic_DNA"/>
</dbReference>
<evidence type="ECO:0000313" key="6">
    <source>
        <dbReference type="EMBL" id="MFC5492417.1"/>
    </source>
</evidence>
<dbReference type="PANTHER" id="PTHR40079:SF4">
    <property type="entry name" value="GH26 DOMAIN-CONTAINING PROTEIN-RELATED"/>
    <property type="match status" value="1"/>
</dbReference>
<protein>
    <submittedName>
        <fullName evidence="6">Glycosyl hydrolase</fullName>
    </submittedName>
</protein>
<dbReference type="Proteomes" id="UP001595956">
    <property type="component" value="Unassembled WGS sequence"/>
</dbReference>
<feature type="active site" description="Proton donor" evidence="4">
    <location>
        <position position="269"/>
    </location>
</feature>
<accession>A0ABW0MXG9</accession>
<keyword evidence="7" id="KW-1185">Reference proteome</keyword>
<sequence length="433" mass="47059">MARPDDPDRRATTLSVRLAPPVVTTGEPAALVAQLPPAQSGRPVEVQRLNQGGWDRLADATLDATGRAVVALDTAAPSDQVLRVTAEAWNGKAAVRSPQVTLRTRSSQSCTPKYKLVDPAANDAAKCLAARLDRWKAAGLMGVGQQLNVSSSDFLDPLTALAPQRVNVVGFDLWELAKTGSYEFPFLDRAVADLSALALDGAVLSVSWHADNPHTGGNYADRGWHDLGALLDPLSAEYIRFWSDYSEKLELLRMFQDNGVAVVFRPFHEANGGWFWWGHAEPSTYRKVWAEMQRRAQESGLHNIVWAYSFAAKTWSGVAAPESLVPAKVDLAGIDSYDPEATSADAKDRLDVTGYAAVARKVRRMAFTEVGPERSEDGAWNPAVITRTARTLAAKPIWAMLWFDDSQGDKQISSLQGGPAWLKGCANAFCQVG</sequence>